<name>A0A0H1R0B2_9EURY</name>
<dbReference type="NCBIfam" id="TIGR01213">
    <property type="entry name" value="pseudo_Pus10arc"/>
    <property type="match status" value="1"/>
</dbReference>
<keyword evidence="8" id="KW-1185">Reference proteome</keyword>
<evidence type="ECO:0000313" key="8">
    <source>
        <dbReference type="Proteomes" id="UP000035301"/>
    </source>
</evidence>
<feature type="domain" description="THUMP" evidence="6">
    <location>
        <begin position="35"/>
        <end position="163"/>
    </location>
</feature>
<dbReference type="GO" id="GO:0000049">
    <property type="term" value="F:tRNA binding"/>
    <property type="evidence" value="ECO:0007669"/>
    <property type="project" value="InterPro"/>
</dbReference>
<evidence type="ECO:0000256" key="3">
    <source>
        <dbReference type="ARBA" id="ARBA00022884"/>
    </source>
</evidence>
<evidence type="ECO:0000256" key="2">
    <source>
        <dbReference type="ARBA" id="ARBA00022694"/>
    </source>
</evidence>
<dbReference type="Pfam" id="PF21238">
    <property type="entry name" value="Pus10_C"/>
    <property type="match status" value="1"/>
</dbReference>
<evidence type="ECO:0000256" key="5">
    <source>
        <dbReference type="HAMAP-Rule" id="MF_01893"/>
    </source>
</evidence>
<dbReference type="HAMAP" id="MF_01893">
    <property type="entry name" value="Pus10_arch"/>
    <property type="match status" value="1"/>
</dbReference>
<dbReference type="EC" id="5.4.99.25" evidence="5"/>
<dbReference type="PROSITE" id="PS51165">
    <property type="entry name" value="THUMP"/>
    <property type="match status" value="1"/>
</dbReference>
<dbReference type="PANTHER" id="PTHR21568:SF0">
    <property type="entry name" value="TRNA PSEUDOURIDINE SYNTHASE PUS10"/>
    <property type="match status" value="1"/>
</dbReference>
<dbReference type="SUPFAM" id="SSF55120">
    <property type="entry name" value="Pseudouridine synthase"/>
    <property type="match status" value="1"/>
</dbReference>
<dbReference type="GO" id="GO:0031119">
    <property type="term" value="P:tRNA pseudouridine synthesis"/>
    <property type="evidence" value="ECO:0007669"/>
    <property type="project" value="UniProtKB-UniRule"/>
</dbReference>
<feature type="active site" description="Nucleophile" evidence="5">
    <location>
        <position position="232"/>
    </location>
</feature>
<gene>
    <name evidence="5" type="primary">pus10</name>
    <name evidence="7" type="ORF">SZ63_04185</name>
</gene>
<dbReference type="EMBL" id="JXOJ01000002">
    <property type="protein sequence ID" value="KLK88251.1"/>
    <property type="molecule type" value="Genomic_DNA"/>
</dbReference>
<reference evidence="7 8" key="1">
    <citation type="journal article" date="2015" name="Int. J. Syst. Evol. Microbiol.">
        <title>Methanoculleus sediminis sp. nov., a methanogen from sediments near a submarine mud volcano.</title>
        <authorList>
            <person name="Chen S.C."/>
            <person name="Chen M.F."/>
            <person name="Lai M.C."/>
            <person name="Weng C.Y."/>
            <person name="Wu S.Y."/>
            <person name="Lin S."/>
            <person name="Yang T.F."/>
            <person name="Chen P.C."/>
        </authorList>
    </citation>
    <scope>NUCLEOTIDE SEQUENCE [LARGE SCALE GENOMIC DNA]</scope>
    <source>
        <strain evidence="7 8">S3Fa</strain>
    </source>
</reference>
<protein>
    <recommendedName>
        <fullName evidence="5">tRNA pseudouridine synthase Pus10</fullName>
        <ecNumber evidence="5">5.4.99.25</ecNumber>
    </recommendedName>
    <alternativeName>
        <fullName evidence="5">tRNA pseudouridine 54/55 synthase</fullName>
        <shortName evidence="5">Psi54/55 synthase</shortName>
    </alternativeName>
</protein>
<comment type="function">
    <text evidence="5">Responsible for synthesis of pseudouridine from uracil-54 and uracil-55 in the psi GC loop of transfer RNAs.</text>
</comment>
<dbReference type="InterPro" id="IPR039894">
    <property type="entry name" value="Pus10-like"/>
</dbReference>
<dbReference type="STRING" id="1550566.SZ63_04185"/>
<evidence type="ECO:0000259" key="6">
    <source>
        <dbReference type="PROSITE" id="PS51165"/>
    </source>
</evidence>
<feature type="binding site" evidence="5">
    <location>
        <position position="370"/>
    </location>
    <ligand>
        <name>substrate</name>
    </ligand>
</feature>
<evidence type="ECO:0000313" key="7">
    <source>
        <dbReference type="EMBL" id="KLK88251.1"/>
    </source>
</evidence>
<dbReference type="FunFam" id="3.30.70.2510:FF:000001">
    <property type="entry name" value="tRNA pseudouridine synthase Pus10"/>
    <property type="match status" value="1"/>
</dbReference>
<dbReference type="Gene3D" id="3.30.70.2510">
    <property type="match status" value="1"/>
</dbReference>
<dbReference type="InterPro" id="IPR004114">
    <property type="entry name" value="THUMP_dom"/>
</dbReference>
<evidence type="ECO:0000256" key="4">
    <source>
        <dbReference type="ARBA" id="ARBA00023235"/>
    </source>
</evidence>
<dbReference type="InterPro" id="IPR055174">
    <property type="entry name" value="Pus10_THUMP_arc"/>
</dbReference>
<dbReference type="PANTHER" id="PTHR21568">
    <property type="entry name" value="TRNA PSEUDOURIDINE SYNTHASE PUS10"/>
    <property type="match status" value="1"/>
</dbReference>
<keyword evidence="2 5" id="KW-0819">tRNA processing</keyword>
<dbReference type="RefSeq" id="WP_048181661.1">
    <property type="nucleotide sequence ID" value="NZ_JXOJ01000002.1"/>
</dbReference>
<organism evidence="7 8">
    <name type="scientific">Methanoculleus sediminis</name>
    <dbReference type="NCBI Taxonomy" id="1550566"/>
    <lineage>
        <taxon>Archaea</taxon>
        <taxon>Methanobacteriati</taxon>
        <taxon>Methanobacteriota</taxon>
        <taxon>Stenosarchaea group</taxon>
        <taxon>Methanomicrobia</taxon>
        <taxon>Methanomicrobiales</taxon>
        <taxon>Methanomicrobiaceae</taxon>
        <taxon>Methanoculleus</taxon>
    </lineage>
</organism>
<sequence>MDIIQEVEAILGYGDTCNHCLGRFFGKRSFGLTNEERGRALRIAHEIAANEPHHEPDPDSCWICAGELSRTEDWAKRVIEALDGIEFSTFLIGTKVPPLVAESEEMVWSDLSLRDPEPLKAEMNREVGKAVSALSGKTADLKKPDVVAILDLGEGTVEVQVNPVFFSGRYLKYERGIPQTHWDCRACRGAGCEKCNFTGKQYADSVEELIGRPAIEAFNAANAVLHGAGREDIDARMLGSGRPFVMEIEEPRKRSVDLAALEAEINREAAERVAVHLEGWADRKMVQSLKSDKAHKKYRILVEIDGSVTPDEFRAALDQLKGVTIRQRTPNRVSHRRADKVRERQVLDIECTGSVDGRYWVEVVGEAGLYIKELVSGDSGRTQPSLAQILGRTASVVSLDVVLVTTANEYGE</sequence>
<keyword evidence="4 5" id="KW-0413">Isomerase</keyword>
<dbReference type="Gene3D" id="3.30.70.3190">
    <property type="match status" value="1"/>
</dbReference>
<dbReference type="InterPro" id="IPR048741">
    <property type="entry name" value="Pus10-like_C"/>
</dbReference>
<dbReference type="InterPro" id="IPR005912">
    <property type="entry name" value="Pus10"/>
</dbReference>
<feature type="binding site" evidence="5">
    <location>
        <position position="298"/>
    </location>
    <ligand>
        <name>substrate</name>
    </ligand>
</feature>
<dbReference type="Proteomes" id="UP000035301">
    <property type="component" value="Unassembled WGS sequence"/>
</dbReference>
<comment type="similarity">
    <text evidence="1 5">Belongs to the pseudouridine synthase Pus10 family.</text>
</comment>
<dbReference type="Pfam" id="PF22023">
    <property type="entry name" value="Pus10_THUMP_arc"/>
    <property type="match status" value="1"/>
</dbReference>
<accession>A0A0H1R0B2</accession>
<proteinExistence type="inferred from homology"/>
<dbReference type="PATRIC" id="fig|1550566.3.peg.897"/>
<comment type="catalytic activity">
    <reaction evidence="5">
        <text>uridine(54) in tRNA = pseudouridine(54) in tRNA</text>
        <dbReference type="Rhea" id="RHEA:57876"/>
        <dbReference type="Rhea" id="RHEA-COMP:10193"/>
        <dbReference type="Rhea" id="RHEA-COMP:14141"/>
        <dbReference type="ChEBI" id="CHEBI:65314"/>
        <dbReference type="ChEBI" id="CHEBI:65315"/>
    </reaction>
</comment>
<dbReference type="OrthoDB" id="10348at2157"/>
<keyword evidence="3 5" id="KW-0694">RNA-binding</keyword>
<comment type="caution">
    <text evidence="7">The sequence shown here is derived from an EMBL/GenBank/DDBJ whole genome shotgun (WGS) entry which is preliminary data.</text>
</comment>
<comment type="catalytic activity">
    <reaction evidence="5">
        <text>uridine(55) in tRNA = pseudouridine(55) in tRNA</text>
        <dbReference type="Rhea" id="RHEA:42532"/>
        <dbReference type="Rhea" id="RHEA-COMP:10101"/>
        <dbReference type="Rhea" id="RHEA-COMP:10102"/>
        <dbReference type="ChEBI" id="CHEBI:65314"/>
        <dbReference type="ChEBI" id="CHEBI:65315"/>
        <dbReference type="EC" id="5.4.99.25"/>
    </reaction>
</comment>
<evidence type="ECO:0000256" key="1">
    <source>
        <dbReference type="ARBA" id="ARBA00009652"/>
    </source>
</evidence>
<dbReference type="GO" id="GO:0160148">
    <property type="term" value="F:tRNA pseudouridine(55) synthase activity"/>
    <property type="evidence" value="ECO:0007669"/>
    <property type="project" value="UniProtKB-EC"/>
</dbReference>
<dbReference type="InterPro" id="IPR020103">
    <property type="entry name" value="PsdUridine_synth_cat_dom_sf"/>
</dbReference>
<dbReference type="AlphaFoldDB" id="A0A0H1R0B2"/>